<organism evidence="2">
    <name type="scientific">Siphoviridae sp. ctEYW18</name>
    <dbReference type="NCBI Taxonomy" id="2826208"/>
    <lineage>
        <taxon>Viruses</taxon>
        <taxon>Duplodnaviria</taxon>
        <taxon>Heunggongvirae</taxon>
        <taxon>Uroviricota</taxon>
        <taxon>Caudoviricetes</taxon>
    </lineage>
</organism>
<reference evidence="2" key="1">
    <citation type="journal article" date="2021" name="Proc. Natl. Acad. Sci. U.S.A.">
        <title>A Catalog of Tens of Thousands of Viruses from Human Metagenomes Reveals Hidden Associations with Chronic Diseases.</title>
        <authorList>
            <person name="Tisza M.J."/>
            <person name="Buck C.B."/>
        </authorList>
    </citation>
    <scope>NUCLEOTIDE SEQUENCE</scope>
    <source>
        <strain evidence="2">CtEYW18</strain>
    </source>
</reference>
<evidence type="ECO:0000259" key="1">
    <source>
        <dbReference type="Pfam" id="PF14594"/>
    </source>
</evidence>
<feature type="domain" description="Gp28/Gp37-like" evidence="1">
    <location>
        <begin position="10"/>
        <end position="259"/>
    </location>
</feature>
<dbReference type="EMBL" id="BK014848">
    <property type="protein sequence ID" value="DAD78601.1"/>
    <property type="molecule type" value="Genomic_DNA"/>
</dbReference>
<accession>A0A8S5M8C5</accession>
<dbReference type="InterPro" id="IPR029432">
    <property type="entry name" value="Gp28/Gp37-like_dom"/>
</dbReference>
<dbReference type="Pfam" id="PF14594">
    <property type="entry name" value="Sipho_Gp37"/>
    <property type="match status" value="1"/>
</dbReference>
<name>A0A8S5M8C5_9CAUD</name>
<protein>
    <recommendedName>
        <fullName evidence="1">Gp28/Gp37-like domain-containing protein</fullName>
    </recommendedName>
</protein>
<sequence length="267" mass="30320">MSDIVWNQTTISGSLQNGIKKLITENFIAPEVSERKITNFVFVDSTDPEITKLTHEQQYTGDIIYDVVADLCNTYNIGFKVTLNIDKKRFEFSLYKGKDRSYAQETNPYVIFSPNYENIINSDYTHSIKDYKNVTRIGGEGVGVDRKMTTYGEASGLIRREIFTDARDISSKTDNGEVLSDKDYLNLLQQRGKENLAEYAVKEGFEGEVEASKMFIYGRDFFLGDCVQVQNEFGMSGTSLVSEIVFSQDKDGESVFPTFLSLQKEDE</sequence>
<proteinExistence type="predicted"/>
<evidence type="ECO:0000313" key="2">
    <source>
        <dbReference type="EMBL" id="DAD78601.1"/>
    </source>
</evidence>